<dbReference type="Pfam" id="PF18943">
    <property type="entry name" value="DUF5690"/>
    <property type="match status" value="1"/>
</dbReference>
<keyword evidence="1" id="KW-0472">Membrane</keyword>
<feature type="transmembrane region" description="Helical" evidence="1">
    <location>
        <begin position="15"/>
        <end position="35"/>
    </location>
</feature>
<keyword evidence="3" id="KW-1185">Reference proteome</keyword>
<dbReference type="Proteomes" id="UP000647133">
    <property type="component" value="Unassembled WGS sequence"/>
</dbReference>
<dbReference type="SUPFAM" id="SSF103473">
    <property type="entry name" value="MFS general substrate transporter"/>
    <property type="match status" value="1"/>
</dbReference>
<evidence type="ECO:0000313" key="3">
    <source>
        <dbReference type="Proteomes" id="UP000647133"/>
    </source>
</evidence>
<feature type="transmembrane region" description="Helical" evidence="1">
    <location>
        <begin position="323"/>
        <end position="342"/>
    </location>
</feature>
<dbReference type="RefSeq" id="WP_192010364.1">
    <property type="nucleotide sequence ID" value="NZ_JACYTQ010000003.1"/>
</dbReference>
<reference evidence="2 3" key="1">
    <citation type="submission" date="2020-09" db="EMBL/GenBank/DDBJ databases">
        <title>Echinicola sp. CAU 1574 isolated from sand of Sido Beach.</title>
        <authorList>
            <person name="Kim W."/>
        </authorList>
    </citation>
    <scope>NUCLEOTIDE SEQUENCE [LARGE SCALE GENOMIC DNA]</scope>
    <source>
        <strain evidence="2 3">CAU 1574</strain>
    </source>
</reference>
<feature type="transmembrane region" description="Helical" evidence="1">
    <location>
        <begin position="140"/>
        <end position="162"/>
    </location>
</feature>
<evidence type="ECO:0008006" key="4">
    <source>
        <dbReference type="Google" id="ProtNLM"/>
    </source>
</evidence>
<dbReference type="InterPro" id="IPR043745">
    <property type="entry name" value="DUF5690"/>
</dbReference>
<accession>A0ABR9ANQ3</accession>
<keyword evidence="1" id="KW-1133">Transmembrane helix</keyword>
<feature type="transmembrane region" description="Helical" evidence="1">
    <location>
        <begin position="393"/>
        <end position="413"/>
    </location>
</feature>
<feature type="transmembrane region" description="Helical" evidence="1">
    <location>
        <begin position="174"/>
        <end position="202"/>
    </location>
</feature>
<feature type="transmembrane region" description="Helical" evidence="1">
    <location>
        <begin position="223"/>
        <end position="241"/>
    </location>
</feature>
<feature type="transmembrane region" description="Helical" evidence="1">
    <location>
        <begin position="362"/>
        <end position="381"/>
    </location>
</feature>
<keyword evidence="1" id="KW-0812">Transmembrane</keyword>
<feature type="transmembrane region" description="Helical" evidence="1">
    <location>
        <begin position="267"/>
        <end position="289"/>
    </location>
</feature>
<evidence type="ECO:0000313" key="2">
    <source>
        <dbReference type="EMBL" id="MBD8489498.1"/>
    </source>
</evidence>
<dbReference type="InterPro" id="IPR036259">
    <property type="entry name" value="MFS_trans_sf"/>
</dbReference>
<name>A0ABR9ANQ3_9BACT</name>
<protein>
    <recommendedName>
        <fullName evidence="4">MFS transporter</fullName>
    </recommendedName>
</protein>
<feature type="transmembrane region" description="Helical" evidence="1">
    <location>
        <begin position="47"/>
        <end position="68"/>
    </location>
</feature>
<sequence>MRNHVQNTMLTKNRFLFIAWCIVASFGAYFSMYAFRKPFITGLYEGMYLWGMDYKSILIIAQVLGYMISKFTGIKVISELKPSQRIKLIIGLILFAELTLLGFGLLPYPYNFVFLFFNGLPLGMVWGIVFSFLEGRKFTEVLIFGLSISVIIASGLLKTIYLQVLEWFPWIPEFWMPFTIGALFLPLFIVFVWMLSVIPAPTEEDVTLRTERIPMNRSRKVKTFRFFSFGMIGMVLIYALLLTMRDFRDNFSVEIWNEIDPDWEKSVLSITELISGVTVLVLISLLSLIKNNKIGFWATSALVAIGLFGLGLSTYLYEAGVLSPFYWMVFLGIGLFMAYTPIQTVFFDRMLALYKFRANAGFFIYICDSIGYLGSVSLLMYKSFFMQDLNWHHLLVNFSYGVAIFGLLFLVIAMNHFRRINSRGVVRKSQNYLTAFESGS</sequence>
<comment type="caution">
    <text evidence="2">The sequence shown here is derived from an EMBL/GenBank/DDBJ whole genome shotgun (WGS) entry which is preliminary data.</text>
</comment>
<feature type="transmembrane region" description="Helical" evidence="1">
    <location>
        <begin position="88"/>
        <end position="106"/>
    </location>
</feature>
<dbReference type="EMBL" id="JACYTQ010000003">
    <property type="protein sequence ID" value="MBD8489498.1"/>
    <property type="molecule type" value="Genomic_DNA"/>
</dbReference>
<feature type="transmembrane region" description="Helical" evidence="1">
    <location>
        <begin position="296"/>
        <end position="317"/>
    </location>
</feature>
<feature type="transmembrane region" description="Helical" evidence="1">
    <location>
        <begin position="112"/>
        <end position="133"/>
    </location>
</feature>
<evidence type="ECO:0000256" key="1">
    <source>
        <dbReference type="SAM" id="Phobius"/>
    </source>
</evidence>
<organism evidence="2 3">
    <name type="scientific">Echinicola arenosa</name>
    <dbReference type="NCBI Taxonomy" id="2774144"/>
    <lineage>
        <taxon>Bacteria</taxon>
        <taxon>Pseudomonadati</taxon>
        <taxon>Bacteroidota</taxon>
        <taxon>Cytophagia</taxon>
        <taxon>Cytophagales</taxon>
        <taxon>Cyclobacteriaceae</taxon>
        <taxon>Echinicola</taxon>
    </lineage>
</organism>
<proteinExistence type="predicted"/>
<gene>
    <name evidence="2" type="ORF">IFO69_12150</name>
</gene>